<dbReference type="OrthoDB" id="2419736at2759"/>
<organism evidence="1 2">
    <name type="scientific">Paramuricea clavata</name>
    <name type="common">Red gorgonian</name>
    <name type="synonym">Violescent sea-whip</name>
    <dbReference type="NCBI Taxonomy" id="317549"/>
    <lineage>
        <taxon>Eukaryota</taxon>
        <taxon>Metazoa</taxon>
        <taxon>Cnidaria</taxon>
        <taxon>Anthozoa</taxon>
        <taxon>Octocorallia</taxon>
        <taxon>Malacalcyonacea</taxon>
        <taxon>Plexauridae</taxon>
        <taxon>Paramuricea</taxon>
    </lineage>
</organism>
<name>A0A6S7H7G0_PARCT</name>
<keyword evidence="2" id="KW-1185">Reference proteome</keyword>
<protein>
    <submittedName>
        <fullName evidence="1">Uncharacterized protein</fullName>
    </submittedName>
</protein>
<reference evidence="1" key="1">
    <citation type="submission" date="2020-04" db="EMBL/GenBank/DDBJ databases">
        <authorList>
            <person name="Alioto T."/>
            <person name="Alioto T."/>
            <person name="Gomez Garrido J."/>
        </authorList>
    </citation>
    <scope>NUCLEOTIDE SEQUENCE</scope>
    <source>
        <strain evidence="1">A484AB</strain>
    </source>
</reference>
<evidence type="ECO:0000313" key="2">
    <source>
        <dbReference type="Proteomes" id="UP001152795"/>
    </source>
</evidence>
<accession>A0A6S7H7G0</accession>
<sequence>MPLRDMHKEKTKTRKWNTMIEDLSQTYGKENHGAQGRIRLLSTIANHFSNKELKKAFPCTNYKITEARRKEPTSHVAPDNKVHLYKKYKEECCKNGRCPISETKFCQGLEAGNFKEMAQMVGLCNICDVIGARNWEDLNDIIEELKKEISAMPIGEVVIDCEKYADSDEITDKMRVVMVDLTDKDTEFLRGGQCNPLSKDSPILLMPVNNSVNLSYYACNKNNSMDEFLTRAKVLKEHLLSRFVDELDMQSACPFHNMSWLLGKTTTCPTGEVCEVCVERFNLFDDINATILTSKLDSTRYTTSTRSEKFRKIYVPT</sequence>
<dbReference type="AlphaFoldDB" id="A0A6S7H7G0"/>
<gene>
    <name evidence="1" type="ORF">PACLA_8A025115</name>
</gene>
<comment type="caution">
    <text evidence="1">The sequence shown here is derived from an EMBL/GenBank/DDBJ whole genome shotgun (WGS) entry which is preliminary data.</text>
</comment>
<proteinExistence type="predicted"/>
<dbReference type="Proteomes" id="UP001152795">
    <property type="component" value="Unassembled WGS sequence"/>
</dbReference>
<evidence type="ECO:0000313" key="1">
    <source>
        <dbReference type="EMBL" id="CAB3998963.1"/>
    </source>
</evidence>
<dbReference type="EMBL" id="CACRXK020003479">
    <property type="protein sequence ID" value="CAB3998963.1"/>
    <property type="molecule type" value="Genomic_DNA"/>
</dbReference>